<dbReference type="AlphaFoldDB" id="A0A3B0Y854"/>
<dbReference type="SUPFAM" id="SSF53335">
    <property type="entry name" value="S-adenosyl-L-methionine-dependent methyltransferases"/>
    <property type="match status" value="1"/>
</dbReference>
<keyword evidence="2 6" id="KW-0808">Transferase</keyword>
<dbReference type="InterPro" id="IPR019734">
    <property type="entry name" value="TPR_rpt"/>
</dbReference>
<dbReference type="InterPro" id="IPR022642">
    <property type="entry name" value="CheR_C"/>
</dbReference>
<dbReference type="EMBL" id="UOFN01000051">
    <property type="protein sequence ID" value="VAW75781.1"/>
    <property type="molecule type" value="Genomic_DNA"/>
</dbReference>
<keyword evidence="3" id="KW-0949">S-adenosyl-L-methionine</keyword>
<dbReference type="Gene3D" id="3.40.50.150">
    <property type="entry name" value="Vaccinia Virus protein VP39"/>
    <property type="match status" value="1"/>
</dbReference>
<dbReference type="InterPro" id="IPR050903">
    <property type="entry name" value="Bact_Chemotaxis_MeTrfase"/>
</dbReference>
<accession>A0A3B0Y854</accession>
<dbReference type="GO" id="GO:0008983">
    <property type="term" value="F:protein-glutamate O-methyltransferase activity"/>
    <property type="evidence" value="ECO:0007669"/>
    <property type="project" value="UniProtKB-EC"/>
</dbReference>
<feature type="compositionally biased region" description="Basic and acidic residues" evidence="4">
    <location>
        <begin position="269"/>
        <end position="279"/>
    </location>
</feature>
<dbReference type="Gene3D" id="1.25.40.10">
    <property type="entry name" value="Tetratricopeptide repeat domain"/>
    <property type="match status" value="1"/>
</dbReference>
<dbReference type="InterPro" id="IPR000780">
    <property type="entry name" value="CheR_MeTrfase"/>
</dbReference>
<reference evidence="6" key="1">
    <citation type="submission" date="2018-06" db="EMBL/GenBank/DDBJ databases">
        <authorList>
            <person name="Zhirakovskaya E."/>
        </authorList>
    </citation>
    <scope>NUCLEOTIDE SEQUENCE</scope>
</reference>
<dbReference type="SUPFAM" id="SSF48452">
    <property type="entry name" value="TPR-like"/>
    <property type="match status" value="1"/>
</dbReference>
<keyword evidence="1 6" id="KW-0489">Methyltransferase</keyword>
<gene>
    <name evidence="6" type="ORF">MNBD_GAMMA15-2483</name>
</gene>
<evidence type="ECO:0000256" key="2">
    <source>
        <dbReference type="ARBA" id="ARBA00022679"/>
    </source>
</evidence>
<dbReference type="PRINTS" id="PR00996">
    <property type="entry name" value="CHERMTFRASE"/>
</dbReference>
<protein>
    <submittedName>
        <fullName evidence="6">Chemotaxis protein methyltransferase CheR</fullName>
        <ecNumber evidence="6">2.1.1.80</ecNumber>
    </submittedName>
</protein>
<dbReference type="PROSITE" id="PS50005">
    <property type="entry name" value="TPR"/>
    <property type="match status" value="1"/>
</dbReference>
<evidence type="ECO:0000259" key="5">
    <source>
        <dbReference type="PROSITE" id="PS50123"/>
    </source>
</evidence>
<dbReference type="GO" id="GO:0032259">
    <property type="term" value="P:methylation"/>
    <property type="evidence" value="ECO:0007669"/>
    <property type="project" value="UniProtKB-KW"/>
</dbReference>
<dbReference type="Pfam" id="PF13181">
    <property type="entry name" value="TPR_8"/>
    <property type="match status" value="1"/>
</dbReference>
<proteinExistence type="predicted"/>
<feature type="region of interest" description="Disordered" evidence="4">
    <location>
        <begin position="269"/>
        <end position="291"/>
    </location>
</feature>
<evidence type="ECO:0000256" key="4">
    <source>
        <dbReference type="SAM" id="MobiDB-lite"/>
    </source>
</evidence>
<dbReference type="SMART" id="SM00028">
    <property type="entry name" value="TPR"/>
    <property type="match status" value="2"/>
</dbReference>
<evidence type="ECO:0000313" key="6">
    <source>
        <dbReference type="EMBL" id="VAW75781.1"/>
    </source>
</evidence>
<name>A0A3B0Y854_9ZZZZ</name>
<organism evidence="6">
    <name type="scientific">hydrothermal vent metagenome</name>
    <dbReference type="NCBI Taxonomy" id="652676"/>
    <lineage>
        <taxon>unclassified sequences</taxon>
        <taxon>metagenomes</taxon>
        <taxon>ecological metagenomes</taxon>
    </lineage>
</organism>
<dbReference type="SMART" id="SM00138">
    <property type="entry name" value="MeTrc"/>
    <property type="match status" value="1"/>
</dbReference>
<dbReference type="InterPro" id="IPR011990">
    <property type="entry name" value="TPR-like_helical_dom_sf"/>
</dbReference>
<dbReference type="PROSITE" id="PS50123">
    <property type="entry name" value="CHER"/>
    <property type="match status" value="1"/>
</dbReference>
<dbReference type="PANTHER" id="PTHR24422">
    <property type="entry name" value="CHEMOTAXIS PROTEIN METHYLTRANSFERASE"/>
    <property type="match status" value="1"/>
</dbReference>
<sequence length="424" mass="47904">MSLGNIETLLKTRMGLHSSTVGSSTILHAVEQRMRDCEITDISDYERVLLHSGTEMDALIDTVIIPETWFFRDINPFDAFNKWLKEEWMVQHPGDTLRILSVPCSSGEEAYTLAMCLADSDLASSRARIDAIDISSINIDKAHKGEYGKNSFRGNRLEYRDKHFQENNARFRVNDNIREYVNFEQANMLGSNFSSGRPLYHVIFCRNLLIYFDRATQDTAIDRLSSLLNDDGVLFLGHSETGLLLNREFTPLPSQRCFGFRYGKDDSQDEEHLAADRMRRQPPRSQSAAKRNTMPLPFSDIVFAEPGTSTDETGEPDGDLLKQAFRLADEGHLGEAAEQCEGLLSEQTHQADAYFLLGLIRESAGNLTEAEQLLRKAVYLDPAHHEALVHLGIVCEQLGDNANASRFRERAERTASKHLTEAIR</sequence>
<evidence type="ECO:0000256" key="3">
    <source>
        <dbReference type="ARBA" id="ARBA00022691"/>
    </source>
</evidence>
<dbReference type="EC" id="2.1.1.80" evidence="6"/>
<dbReference type="InterPro" id="IPR029063">
    <property type="entry name" value="SAM-dependent_MTases_sf"/>
</dbReference>
<dbReference type="PANTHER" id="PTHR24422:SF19">
    <property type="entry name" value="CHEMOTAXIS PROTEIN METHYLTRANSFERASE"/>
    <property type="match status" value="1"/>
</dbReference>
<dbReference type="Pfam" id="PF01739">
    <property type="entry name" value="CheR"/>
    <property type="match status" value="1"/>
</dbReference>
<feature type="domain" description="CheR-type methyltransferase" evidence="5">
    <location>
        <begin position="1"/>
        <end position="265"/>
    </location>
</feature>
<evidence type="ECO:0000256" key="1">
    <source>
        <dbReference type="ARBA" id="ARBA00022603"/>
    </source>
</evidence>